<dbReference type="PANTHER" id="PTHR43353:SF5">
    <property type="entry name" value="SUCCINATE-SEMIALDEHYDE DEHYDROGENASE, MITOCHONDRIAL"/>
    <property type="match status" value="1"/>
</dbReference>
<dbReference type="InterPro" id="IPR016163">
    <property type="entry name" value="Ald_DH_C"/>
</dbReference>
<dbReference type="GO" id="GO:0009450">
    <property type="term" value="P:gamma-aminobutyric acid catabolic process"/>
    <property type="evidence" value="ECO:0007669"/>
    <property type="project" value="InterPro"/>
</dbReference>
<proteinExistence type="inferred from homology"/>
<dbReference type="FunFam" id="3.40.605.10:FF:000005">
    <property type="entry name" value="Succinate-semialdehyde dehydrogenase I"/>
    <property type="match status" value="1"/>
</dbReference>
<dbReference type="AlphaFoldDB" id="A0A9X2XTY5"/>
<dbReference type="RefSeq" id="WP_279296440.1">
    <property type="nucleotide sequence ID" value="NZ_JAOTIF010000004.1"/>
</dbReference>
<dbReference type="EMBL" id="JAOTIF010000004">
    <property type="protein sequence ID" value="MCU7548996.1"/>
    <property type="molecule type" value="Genomic_DNA"/>
</dbReference>
<evidence type="ECO:0000313" key="6">
    <source>
        <dbReference type="EMBL" id="MCU7548996.1"/>
    </source>
</evidence>
<evidence type="ECO:0000256" key="1">
    <source>
        <dbReference type="ARBA" id="ARBA00009986"/>
    </source>
</evidence>
<evidence type="ECO:0000256" key="2">
    <source>
        <dbReference type="ARBA" id="ARBA00023002"/>
    </source>
</evidence>
<sequence>MELKGLLKTQAYINGKWVGAASGKTFDVTNPATGEIIAAIPDMDRSDVQKAIDAADAAWPAYRDMTGKERAGIMRNWFNLMMENKDELAYLMTIESGKVMTESLGEVTYGASFIEWFAEEAKRAYGDVIPQHTRDRRLVVIKQSVGVAAAITPWNFPLAMITRKVGPALAAGSPVIVKPPSETPLTGLAISYLAENAGFPPGVYNTVTSTNSSEVGKEFCENKKVRKLSFTGSTPVGKILMSQSAPTLKKLSLELGGNAPFIVFDDADIDAAVKGALISKYRHNGQTCVCVNRILVQDKVYDEFVDKFTQAVQGLKSGNVLDKDVQVGPLINEKGLNKVKEFIKDAVDKGAIITTGGKGTGGLFFQPTVLANATQEMIIAREEVFGPVAPIFRFHTEEEAIQMANDTEYGLASYFYSKDVNRCWRVAEALEYGMVGINEGIISTEVAPFGGMKESGFGREGSKYGMDYFMEIKYLCYGGVKS</sequence>
<gene>
    <name evidence="6" type="ORF">OCK74_07705</name>
</gene>
<feature type="active site" evidence="3">
    <location>
        <position position="254"/>
    </location>
</feature>
<dbReference type="InterPro" id="IPR050740">
    <property type="entry name" value="Aldehyde_DH_Superfamily"/>
</dbReference>
<dbReference type="Gene3D" id="3.40.309.10">
    <property type="entry name" value="Aldehyde Dehydrogenase, Chain A, domain 2"/>
    <property type="match status" value="1"/>
</dbReference>
<evidence type="ECO:0000313" key="7">
    <source>
        <dbReference type="Proteomes" id="UP001155483"/>
    </source>
</evidence>
<comment type="caution">
    <text evidence="6">The sequence shown here is derived from an EMBL/GenBank/DDBJ whole genome shotgun (WGS) entry which is preliminary data.</text>
</comment>
<keyword evidence="2 4" id="KW-0560">Oxidoreductase</keyword>
<protein>
    <submittedName>
        <fullName evidence="6">NAD-dependent succinate-semialdehyde dehydrogenase</fullName>
    </submittedName>
</protein>
<dbReference type="InterPro" id="IPR029510">
    <property type="entry name" value="Ald_DH_CS_GLU"/>
</dbReference>
<dbReference type="SUPFAM" id="SSF53720">
    <property type="entry name" value="ALDH-like"/>
    <property type="match status" value="1"/>
</dbReference>
<dbReference type="GO" id="GO:0004777">
    <property type="term" value="F:succinate-semialdehyde dehydrogenase (NAD+) activity"/>
    <property type="evidence" value="ECO:0007669"/>
    <property type="project" value="TreeGrafter"/>
</dbReference>
<dbReference type="GO" id="GO:0005829">
    <property type="term" value="C:cytosol"/>
    <property type="evidence" value="ECO:0007669"/>
    <property type="project" value="TreeGrafter"/>
</dbReference>
<feature type="domain" description="Aldehyde dehydrogenase" evidence="5">
    <location>
        <begin position="17"/>
        <end position="474"/>
    </location>
</feature>
<name>A0A9X2XTY5_9BACT</name>
<dbReference type="NCBIfam" id="TIGR01780">
    <property type="entry name" value="SSADH"/>
    <property type="match status" value="1"/>
</dbReference>
<evidence type="ECO:0000256" key="3">
    <source>
        <dbReference type="PROSITE-ProRule" id="PRU10007"/>
    </source>
</evidence>
<reference evidence="6" key="2">
    <citation type="submission" date="2023-04" db="EMBL/GenBank/DDBJ databases">
        <title>Paracnuella aquatica gen. nov., sp. nov., a member of the family Chitinophagaceae isolated from a hot spring.</title>
        <authorList>
            <person name="Wang C."/>
        </authorList>
    </citation>
    <scope>NUCLEOTIDE SEQUENCE</scope>
    <source>
        <strain evidence="6">LB-8</strain>
    </source>
</reference>
<dbReference type="InterPro" id="IPR016161">
    <property type="entry name" value="Ald_DH/histidinol_DH"/>
</dbReference>
<dbReference type="FunFam" id="3.40.309.10:FF:000004">
    <property type="entry name" value="Succinate-semialdehyde dehydrogenase I"/>
    <property type="match status" value="1"/>
</dbReference>
<dbReference type="InterPro" id="IPR016160">
    <property type="entry name" value="Ald_DH_CS_CYS"/>
</dbReference>
<evidence type="ECO:0000256" key="4">
    <source>
        <dbReference type="RuleBase" id="RU003345"/>
    </source>
</evidence>
<accession>A0A9X2XTY5</accession>
<comment type="similarity">
    <text evidence="1 4">Belongs to the aldehyde dehydrogenase family.</text>
</comment>
<dbReference type="InterPro" id="IPR015590">
    <property type="entry name" value="Aldehyde_DH_dom"/>
</dbReference>
<dbReference type="InterPro" id="IPR016162">
    <property type="entry name" value="Ald_DH_N"/>
</dbReference>
<dbReference type="Proteomes" id="UP001155483">
    <property type="component" value="Unassembled WGS sequence"/>
</dbReference>
<dbReference type="InterPro" id="IPR010102">
    <property type="entry name" value="Succ_semiAld_DH"/>
</dbReference>
<keyword evidence="7" id="KW-1185">Reference proteome</keyword>
<dbReference type="PROSITE" id="PS00070">
    <property type="entry name" value="ALDEHYDE_DEHYDR_CYS"/>
    <property type="match status" value="1"/>
</dbReference>
<dbReference type="Gene3D" id="3.40.605.10">
    <property type="entry name" value="Aldehyde Dehydrogenase, Chain A, domain 1"/>
    <property type="match status" value="1"/>
</dbReference>
<reference evidence="6" key="1">
    <citation type="submission" date="2022-09" db="EMBL/GenBank/DDBJ databases">
        <authorList>
            <person name="Yuan C."/>
            <person name="Ke Z."/>
        </authorList>
    </citation>
    <scope>NUCLEOTIDE SEQUENCE</scope>
    <source>
        <strain evidence="6">LB-8</strain>
    </source>
</reference>
<evidence type="ECO:0000259" key="5">
    <source>
        <dbReference type="Pfam" id="PF00171"/>
    </source>
</evidence>
<dbReference type="PROSITE" id="PS00687">
    <property type="entry name" value="ALDEHYDE_DEHYDR_GLU"/>
    <property type="match status" value="1"/>
</dbReference>
<dbReference type="PANTHER" id="PTHR43353">
    <property type="entry name" value="SUCCINATE-SEMIALDEHYDE DEHYDROGENASE, MITOCHONDRIAL"/>
    <property type="match status" value="1"/>
</dbReference>
<dbReference type="CDD" id="cd07103">
    <property type="entry name" value="ALDH_F5_SSADH_GabD"/>
    <property type="match status" value="1"/>
</dbReference>
<dbReference type="Pfam" id="PF00171">
    <property type="entry name" value="Aldedh"/>
    <property type="match status" value="1"/>
</dbReference>
<organism evidence="6 7">
    <name type="scientific">Paraflavisolibacter caeni</name>
    <dbReference type="NCBI Taxonomy" id="2982496"/>
    <lineage>
        <taxon>Bacteria</taxon>
        <taxon>Pseudomonadati</taxon>
        <taxon>Bacteroidota</taxon>
        <taxon>Chitinophagia</taxon>
        <taxon>Chitinophagales</taxon>
        <taxon>Chitinophagaceae</taxon>
        <taxon>Paraflavisolibacter</taxon>
    </lineage>
</organism>